<dbReference type="EMBL" id="MHCL01000008">
    <property type="protein sequence ID" value="OGY21770.1"/>
    <property type="molecule type" value="Genomic_DNA"/>
</dbReference>
<organism evidence="1 2">
    <name type="scientific">Candidatus Chisholmbacteria bacterium RIFCSPLOWO2_01_FULL_49_14</name>
    <dbReference type="NCBI Taxonomy" id="1797593"/>
    <lineage>
        <taxon>Bacteria</taxon>
        <taxon>Candidatus Chisholmiibacteriota</taxon>
    </lineage>
</organism>
<protein>
    <submittedName>
        <fullName evidence="1">Uncharacterized protein</fullName>
    </submittedName>
</protein>
<evidence type="ECO:0000313" key="1">
    <source>
        <dbReference type="EMBL" id="OGY21770.1"/>
    </source>
</evidence>
<gene>
    <name evidence="1" type="ORF">A3A65_02270</name>
</gene>
<dbReference type="Proteomes" id="UP000176723">
    <property type="component" value="Unassembled WGS sequence"/>
</dbReference>
<proteinExistence type="predicted"/>
<accession>A0A1G1W2F7</accession>
<evidence type="ECO:0000313" key="2">
    <source>
        <dbReference type="Proteomes" id="UP000176723"/>
    </source>
</evidence>
<reference evidence="1 2" key="1">
    <citation type="journal article" date="2016" name="Nat. Commun.">
        <title>Thousands of microbial genomes shed light on interconnected biogeochemical processes in an aquifer system.</title>
        <authorList>
            <person name="Anantharaman K."/>
            <person name="Brown C.T."/>
            <person name="Hug L.A."/>
            <person name="Sharon I."/>
            <person name="Castelle C.J."/>
            <person name="Probst A.J."/>
            <person name="Thomas B.C."/>
            <person name="Singh A."/>
            <person name="Wilkins M.J."/>
            <person name="Karaoz U."/>
            <person name="Brodie E.L."/>
            <person name="Williams K.H."/>
            <person name="Hubbard S.S."/>
            <person name="Banfield J.F."/>
        </authorList>
    </citation>
    <scope>NUCLEOTIDE SEQUENCE [LARGE SCALE GENOMIC DNA]</scope>
</reference>
<name>A0A1G1W2F7_9BACT</name>
<comment type="caution">
    <text evidence="1">The sequence shown here is derived from an EMBL/GenBank/DDBJ whole genome shotgun (WGS) entry which is preliminary data.</text>
</comment>
<dbReference type="STRING" id="1797593.A3A65_02270"/>
<sequence>MFIDGAVERGGVIDPVILAQEIGCASNIVFDYLTAHPLTESFQAGNGQHKFCSLLPPPKPTEEGLTELQKQKLLLSEDPLGAEARLEYYRDVEERTLRLKHLRKSRKRLVRRF</sequence>
<dbReference type="AlphaFoldDB" id="A0A1G1W2F7"/>